<dbReference type="Gene3D" id="2.60.120.700">
    <property type="entry name" value="Peptidase G1"/>
    <property type="match status" value="1"/>
</dbReference>
<evidence type="ECO:0000256" key="1">
    <source>
        <dbReference type="PIRSR" id="PIRSR600250-50"/>
    </source>
</evidence>
<dbReference type="InterPro" id="IPR013320">
    <property type="entry name" value="ConA-like_dom_sf"/>
</dbReference>
<evidence type="ECO:0008006" key="5">
    <source>
        <dbReference type="Google" id="ProtNLM"/>
    </source>
</evidence>
<comment type="caution">
    <text evidence="3">The sequence shown here is derived from an EMBL/GenBank/DDBJ whole genome shotgun (WGS) entry which is preliminary data.</text>
</comment>
<keyword evidence="4" id="KW-1185">Reference proteome</keyword>
<dbReference type="AlphaFoldDB" id="A0A540W7X5"/>
<dbReference type="Pfam" id="PF01828">
    <property type="entry name" value="Peptidase_A4"/>
    <property type="match status" value="1"/>
</dbReference>
<dbReference type="GO" id="GO:0006508">
    <property type="term" value="P:proteolysis"/>
    <property type="evidence" value="ECO:0007669"/>
    <property type="project" value="InterPro"/>
</dbReference>
<protein>
    <recommendedName>
        <fullName evidence="5">Peptidase A4 family protein</fullName>
    </recommendedName>
</protein>
<dbReference type="CDD" id="cd13426">
    <property type="entry name" value="Peptidase_G1"/>
    <property type="match status" value="1"/>
</dbReference>
<accession>A0A540W7X5</accession>
<dbReference type="PANTHER" id="PTHR37536">
    <property type="entry name" value="PUTATIVE (AFU_ORTHOLOGUE AFUA_3G02970)-RELATED"/>
    <property type="match status" value="1"/>
</dbReference>
<evidence type="ECO:0000313" key="3">
    <source>
        <dbReference type="EMBL" id="TQF05120.1"/>
    </source>
</evidence>
<sequence length="270" mass="28587">MAILYCHRLTAAHTGLGSEHEHPDRPPPRSQHAPIPDTRRHPRGSGDHPRRPVAPTTAAAAQGLSFRPLHYNINGYNWGGYAATGSGFTSVSASWTEPNATCNSTNDLYAPWVGIDGYGTSTVEQTGVATDCSSGSPVDQAWYEMYPANPVYLSQSSYPVSAGNVINASVTYAGSNRYTLKLTNSSRGWTYTTTKSLSSGQRASAEVIIESPTGAYPNFGTLNFSSATVNGKSLGSFNPVALDPSNGAYEARTSGLGSSGTSFSETFLQE</sequence>
<dbReference type="GO" id="GO:0070007">
    <property type="term" value="F:glutamic-type endopeptidase activity"/>
    <property type="evidence" value="ECO:0007669"/>
    <property type="project" value="InterPro"/>
</dbReference>
<feature type="active site" description="Proton acceptor" evidence="1">
    <location>
        <position position="210"/>
    </location>
</feature>
<gene>
    <name evidence="3" type="ORF">E6W39_26395</name>
</gene>
<dbReference type="RefSeq" id="WP_141635629.1">
    <property type="nucleotide sequence ID" value="NZ_VIGB01000003.1"/>
</dbReference>
<feature type="compositionally biased region" description="Basic and acidic residues" evidence="2">
    <location>
        <begin position="18"/>
        <end position="27"/>
    </location>
</feature>
<reference evidence="3 4" key="1">
    <citation type="submission" date="2019-06" db="EMBL/GenBank/DDBJ databases">
        <title>Description of Kitasatospora acidophila sp. nov. isolated from pine grove soil, and reclassification of Streptomyces novaecaesareae to Kitasatospora novaeceasareae comb. nov.</title>
        <authorList>
            <person name="Kim M.J."/>
        </authorList>
    </citation>
    <scope>NUCLEOTIDE SEQUENCE [LARGE SCALE GENOMIC DNA]</scope>
    <source>
        <strain evidence="3 4">MMS16-CNU292</strain>
    </source>
</reference>
<dbReference type="EMBL" id="VIGB01000003">
    <property type="protein sequence ID" value="TQF05120.1"/>
    <property type="molecule type" value="Genomic_DNA"/>
</dbReference>
<dbReference type="InterPro" id="IPR038656">
    <property type="entry name" value="Peptidase_G1_sf"/>
</dbReference>
<name>A0A540W7X5_9ACTN</name>
<dbReference type="Proteomes" id="UP000319103">
    <property type="component" value="Unassembled WGS sequence"/>
</dbReference>
<feature type="region of interest" description="Disordered" evidence="2">
    <location>
        <begin position="14"/>
        <end position="56"/>
    </location>
</feature>
<evidence type="ECO:0000256" key="2">
    <source>
        <dbReference type="SAM" id="MobiDB-lite"/>
    </source>
</evidence>
<dbReference type="OrthoDB" id="2630173at2"/>
<organism evidence="3 4">
    <name type="scientific">Kitasatospora acidiphila</name>
    <dbReference type="NCBI Taxonomy" id="2567942"/>
    <lineage>
        <taxon>Bacteria</taxon>
        <taxon>Bacillati</taxon>
        <taxon>Actinomycetota</taxon>
        <taxon>Actinomycetes</taxon>
        <taxon>Kitasatosporales</taxon>
        <taxon>Streptomycetaceae</taxon>
        <taxon>Kitasatospora</taxon>
    </lineage>
</organism>
<dbReference type="PANTHER" id="PTHR37536:SF1">
    <property type="entry name" value="ASPERGILLOPEPSIN, PUTAITVE (AFU_ORTHOLOGUE AFUA_7G01200)"/>
    <property type="match status" value="1"/>
</dbReference>
<proteinExistence type="predicted"/>
<dbReference type="InterPro" id="IPR000250">
    <property type="entry name" value="Peptidase_G1"/>
</dbReference>
<evidence type="ECO:0000313" key="4">
    <source>
        <dbReference type="Proteomes" id="UP000319103"/>
    </source>
</evidence>
<dbReference type="SUPFAM" id="SSF49899">
    <property type="entry name" value="Concanavalin A-like lectins/glucanases"/>
    <property type="match status" value="1"/>
</dbReference>